<reference evidence="6 7" key="1">
    <citation type="journal article" date="2013" name="Curr. Biol.">
        <title>Shared signatures of parasitism and phylogenomics unite Cryptomycota and microsporidia.</title>
        <authorList>
            <person name="James T.Y."/>
            <person name="Pelin A."/>
            <person name="Bonen L."/>
            <person name="Ahrendt S."/>
            <person name="Sain D."/>
            <person name="Corradi N."/>
            <person name="Stajich J.E."/>
        </authorList>
    </citation>
    <scope>NUCLEOTIDE SEQUENCE [LARGE SCALE GENOMIC DNA]</scope>
    <source>
        <strain evidence="6 7">CSF55</strain>
    </source>
</reference>
<dbReference type="STRING" id="988480.A0A075ASE1"/>
<evidence type="ECO:0000313" key="6">
    <source>
        <dbReference type="EMBL" id="EPZ33196.1"/>
    </source>
</evidence>
<name>A0A075ASE1_ROZAC</name>
<protein>
    <submittedName>
        <fullName evidence="6">CDC45 family domain-containing protein</fullName>
    </submittedName>
</protein>
<dbReference type="PANTHER" id="PTHR10507">
    <property type="entry name" value="CDC45-RELATED PROTEIN"/>
    <property type="match status" value="1"/>
</dbReference>
<evidence type="ECO:0000256" key="2">
    <source>
        <dbReference type="ARBA" id="ARBA00010727"/>
    </source>
</evidence>
<dbReference type="GO" id="GO:0031261">
    <property type="term" value="C:DNA replication preinitiation complex"/>
    <property type="evidence" value="ECO:0007669"/>
    <property type="project" value="TreeGrafter"/>
</dbReference>
<dbReference type="GO" id="GO:0006270">
    <property type="term" value="P:DNA replication initiation"/>
    <property type="evidence" value="ECO:0007669"/>
    <property type="project" value="InterPro"/>
</dbReference>
<keyword evidence="3" id="KW-0235">DNA replication</keyword>
<comment type="subcellular location">
    <subcellularLocation>
        <location evidence="1">Nucleus</location>
    </subcellularLocation>
</comment>
<sequence>MGYLGIRDFEDFSSAISSSLPHGILLFVGLDVDSLCACRILTELLKLDFIPFRIVPVVTVSDVTRANESFFLANVDEQVPRTIIMINCAGLLDVSEIMGLDEDELTTIYIIDSHRPLNLYNVFGSERIYVIDDGDIESHENDYLKAFEYLQQQDEEDEDDSDNESIDSLDLDPSKSVIANAQIPYNELGKKDKRKRKAAYEESWKHYCTGLYKSTPCAYLMWCMTSVTEAYLSFSMNEEKYLFLYDTLKNEISKYNNFVESNAELDKENTFMSTERLELFKDDNIEAKRELKFFLMRHWTLYESMMYSSFLITRLRTWNEKGKMKLDLMLSKIGIPLSICKGPFGLIEKEIQNDFTDKFEKYSEEFRVTEFEFDSFIRRYGMKLTISASDMVYALYALLDPISTDNLSLFYSAYDALDSNNHSILIKGLDMAKEVQRFLVEQGNSIILNKRITPLKSFYLAMMNNANSSWLKKPNVLKQLAVHLMTALKETGRDVTNPFVVAAKDDTSRILTSVSFDKNKTVNAFQKTAQDLKCSIEELDVIKTYKLFV</sequence>
<dbReference type="GO" id="GO:0003697">
    <property type="term" value="F:single-stranded DNA binding"/>
    <property type="evidence" value="ECO:0007669"/>
    <property type="project" value="TreeGrafter"/>
</dbReference>
<accession>A0A075ASE1</accession>
<dbReference type="PANTHER" id="PTHR10507:SF0">
    <property type="entry name" value="CELL DIVISION CONTROL PROTEIN 45 HOMOLOG"/>
    <property type="match status" value="1"/>
</dbReference>
<dbReference type="HOGENOM" id="CLU_005871_1_0_1"/>
<dbReference type="GO" id="GO:1902977">
    <property type="term" value="P:mitotic DNA replication preinitiation complex assembly"/>
    <property type="evidence" value="ECO:0007669"/>
    <property type="project" value="TreeGrafter"/>
</dbReference>
<organism evidence="6 7">
    <name type="scientific">Rozella allomycis (strain CSF55)</name>
    <dbReference type="NCBI Taxonomy" id="988480"/>
    <lineage>
        <taxon>Eukaryota</taxon>
        <taxon>Fungi</taxon>
        <taxon>Fungi incertae sedis</taxon>
        <taxon>Cryptomycota</taxon>
        <taxon>Cryptomycota incertae sedis</taxon>
        <taxon>Rozella</taxon>
    </lineage>
</organism>
<dbReference type="OrthoDB" id="10258882at2759"/>
<evidence type="ECO:0000313" key="7">
    <source>
        <dbReference type="Proteomes" id="UP000030755"/>
    </source>
</evidence>
<comment type="similarity">
    <text evidence="2">Belongs to the CDC45 family.</text>
</comment>
<evidence type="ECO:0000256" key="4">
    <source>
        <dbReference type="ARBA" id="ARBA00023242"/>
    </source>
</evidence>
<evidence type="ECO:0000256" key="5">
    <source>
        <dbReference type="ARBA" id="ARBA00023306"/>
    </source>
</evidence>
<keyword evidence="4" id="KW-0539">Nucleus</keyword>
<dbReference type="GO" id="GO:0003682">
    <property type="term" value="F:chromatin binding"/>
    <property type="evidence" value="ECO:0007669"/>
    <property type="project" value="TreeGrafter"/>
</dbReference>
<gene>
    <name evidence="6" type="ORF">O9G_001165</name>
</gene>
<dbReference type="InterPro" id="IPR003874">
    <property type="entry name" value="CDC45"/>
</dbReference>
<evidence type="ECO:0000256" key="1">
    <source>
        <dbReference type="ARBA" id="ARBA00004123"/>
    </source>
</evidence>
<proteinExistence type="inferred from homology"/>
<dbReference type="GO" id="GO:0000727">
    <property type="term" value="P:double-strand break repair via break-induced replication"/>
    <property type="evidence" value="ECO:0007669"/>
    <property type="project" value="TreeGrafter"/>
</dbReference>
<dbReference type="OMA" id="NWTQKGD"/>
<keyword evidence="7" id="KW-1185">Reference proteome</keyword>
<dbReference type="AlphaFoldDB" id="A0A075ASE1"/>
<dbReference type="GO" id="GO:0003688">
    <property type="term" value="F:DNA replication origin binding"/>
    <property type="evidence" value="ECO:0007669"/>
    <property type="project" value="TreeGrafter"/>
</dbReference>
<evidence type="ECO:0000256" key="3">
    <source>
        <dbReference type="ARBA" id="ARBA00022705"/>
    </source>
</evidence>
<keyword evidence="5" id="KW-0131">Cell cycle</keyword>
<dbReference type="Proteomes" id="UP000030755">
    <property type="component" value="Unassembled WGS sequence"/>
</dbReference>
<dbReference type="EMBL" id="KE561071">
    <property type="protein sequence ID" value="EPZ33196.1"/>
    <property type="molecule type" value="Genomic_DNA"/>
</dbReference>
<dbReference type="Pfam" id="PF02724">
    <property type="entry name" value="CDC45"/>
    <property type="match status" value="2"/>
</dbReference>